<gene>
    <name evidence="1" type="ORF">FF125_09900</name>
</gene>
<dbReference type="EMBL" id="CP040749">
    <property type="protein sequence ID" value="QCX38730.1"/>
    <property type="molecule type" value="Genomic_DNA"/>
</dbReference>
<name>A0A5B7TR02_9FLAO</name>
<evidence type="ECO:0000313" key="1">
    <source>
        <dbReference type="EMBL" id="QCX38730.1"/>
    </source>
</evidence>
<dbReference type="KEGG" id="fbe:FF125_09900"/>
<sequence>MQLLGLIIIKTMFRNYSKRYNALIKTIKVLGLRIPKTLESFNELHTASIALDPEHHPKKFNTSWGS</sequence>
<evidence type="ECO:0000313" key="2">
    <source>
        <dbReference type="Proteomes" id="UP000306229"/>
    </source>
</evidence>
<reference evidence="1 2" key="1">
    <citation type="submission" date="2019-05" db="EMBL/GenBank/DDBJ databases">
        <title>Algicella ahnfeltiae gen. nov., sp. nov., a novel marine bacterium of the family Flavobacteriaceae isolated from a red alga.</title>
        <authorList>
            <person name="Nedashkovskaya O.I."/>
            <person name="Kukhlevskiy A.D."/>
            <person name="Kim S.-G."/>
            <person name="Zhukova N.V."/>
            <person name="Mikhailov V.V."/>
        </authorList>
    </citation>
    <scope>NUCLEOTIDE SEQUENCE [LARGE SCALE GENOMIC DNA]</scope>
    <source>
        <strain evidence="1 2">10Alg115</strain>
    </source>
</reference>
<dbReference type="OrthoDB" id="9870066at2"/>
<dbReference type="AlphaFoldDB" id="A0A5B7TR02"/>
<accession>A0A5B7TR02</accession>
<organism evidence="1 2">
    <name type="scientific">Aureibaculum algae</name>
    <dbReference type="NCBI Taxonomy" id="2584122"/>
    <lineage>
        <taxon>Bacteria</taxon>
        <taxon>Pseudomonadati</taxon>
        <taxon>Bacteroidota</taxon>
        <taxon>Flavobacteriia</taxon>
        <taxon>Flavobacteriales</taxon>
        <taxon>Flavobacteriaceae</taxon>
        <taxon>Aureibaculum</taxon>
    </lineage>
</organism>
<dbReference type="Proteomes" id="UP000306229">
    <property type="component" value="Chromosome"/>
</dbReference>
<protein>
    <submittedName>
        <fullName evidence="1">Uncharacterized protein</fullName>
    </submittedName>
</protein>
<proteinExistence type="predicted"/>
<dbReference type="RefSeq" id="WP_138949621.1">
    <property type="nucleotide sequence ID" value="NZ_CP040749.1"/>
</dbReference>
<keyword evidence="2" id="KW-1185">Reference proteome</keyword>